<evidence type="ECO:0000313" key="3">
    <source>
        <dbReference type="Proteomes" id="UP001367922"/>
    </source>
</evidence>
<reference evidence="2 3" key="1">
    <citation type="submission" date="2024-01" db="EMBL/GenBank/DDBJ databases">
        <title>Seven novel Bacillus-like species.</title>
        <authorList>
            <person name="Liu G."/>
        </authorList>
    </citation>
    <scope>NUCLEOTIDE SEQUENCE [LARGE SCALE GENOMIC DNA]</scope>
    <source>
        <strain evidence="2 3">FJAT-53711</strain>
    </source>
</reference>
<accession>A0ABU8FSL5</accession>
<keyword evidence="1" id="KW-0812">Transmembrane</keyword>
<evidence type="ECO:0000256" key="1">
    <source>
        <dbReference type="SAM" id="Phobius"/>
    </source>
</evidence>
<sequence length="83" mass="9626">FLQTMFGLNGPLTDIDSYFYVMNYWGVFLLAIVTSAPIFLVLKNMLATKKVAILSPLYYVSVLIIVMMYLTNATYNPFIYFRF</sequence>
<dbReference type="Proteomes" id="UP001367922">
    <property type="component" value="Unassembled WGS sequence"/>
</dbReference>
<protein>
    <submittedName>
        <fullName evidence="2">MBOAT family protein</fullName>
    </submittedName>
</protein>
<evidence type="ECO:0000313" key="2">
    <source>
        <dbReference type="EMBL" id="MEI4828981.1"/>
    </source>
</evidence>
<keyword evidence="3" id="KW-1185">Reference proteome</keyword>
<feature type="non-terminal residue" evidence="2">
    <location>
        <position position="1"/>
    </location>
</feature>
<dbReference type="EMBL" id="JBAWSV010000002">
    <property type="protein sequence ID" value="MEI4828981.1"/>
    <property type="molecule type" value="Genomic_DNA"/>
</dbReference>
<proteinExistence type="predicted"/>
<gene>
    <name evidence="2" type="ORF">WAX78_05905</name>
</gene>
<keyword evidence="1" id="KW-0472">Membrane</keyword>
<feature type="transmembrane region" description="Helical" evidence="1">
    <location>
        <begin position="51"/>
        <end position="70"/>
    </location>
</feature>
<comment type="caution">
    <text evidence="2">The sequence shown here is derived from an EMBL/GenBank/DDBJ whole genome shotgun (WGS) entry which is preliminary data.</text>
</comment>
<feature type="transmembrane region" description="Helical" evidence="1">
    <location>
        <begin position="20"/>
        <end position="42"/>
    </location>
</feature>
<organism evidence="2 3">
    <name type="scientific">Bacillus yunxiaonensis</name>
    <dbReference type="NCBI Taxonomy" id="3127665"/>
    <lineage>
        <taxon>Bacteria</taxon>
        <taxon>Bacillati</taxon>
        <taxon>Bacillota</taxon>
        <taxon>Bacilli</taxon>
        <taxon>Bacillales</taxon>
        <taxon>Bacillaceae</taxon>
        <taxon>Bacillus</taxon>
    </lineage>
</organism>
<name>A0ABU8FSL5_9BACI</name>
<keyword evidence="1" id="KW-1133">Transmembrane helix</keyword>